<keyword evidence="8" id="KW-0265">Erythrocyte maturation</keyword>
<dbReference type="SMART" id="SM00757">
    <property type="entry name" value="CRA"/>
    <property type="match status" value="1"/>
</dbReference>
<dbReference type="VEuPathDB" id="VectorBase:AALC636_014813"/>
<dbReference type="GO" id="GO:0061630">
    <property type="term" value="F:ubiquitin protein ligase activity"/>
    <property type="evidence" value="ECO:0007669"/>
    <property type="project" value="InterPro"/>
</dbReference>
<keyword evidence="7" id="KW-0862">Zinc</keyword>
<dbReference type="PROSITE" id="PS51867">
    <property type="entry name" value="ZF_RING_GID"/>
    <property type="match status" value="1"/>
</dbReference>
<dbReference type="InterPro" id="IPR013144">
    <property type="entry name" value="CRA_dom"/>
</dbReference>
<dbReference type="InterPro" id="IPR044063">
    <property type="entry name" value="ZF_RING_GID"/>
</dbReference>
<evidence type="ECO:0000256" key="2">
    <source>
        <dbReference type="ARBA" id="ARBA00004496"/>
    </source>
</evidence>
<evidence type="ECO:0000256" key="7">
    <source>
        <dbReference type="ARBA" id="ARBA00022833"/>
    </source>
</evidence>
<evidence type="ECO:0000256" key="4">
    <source>
        <dbReference type="ARBA" id="ARBA00022490"/>
    </source>
</evidence>
<name>A0A023ERD2_AEDAL</name>
<protein>
    <recommendedName>
        <fullName evidence="3">E3 ubiquitin-protein transferase MAEA</fullName>
    </recommendedName>
    <alternativeName>
        <fullName evidence="9">Macrophage erythroblast attacher</fullName>
    </alternativeName>
</protein>
<evidence type="ECO:0000256" key="8">
    <source>
        <dbReference type="ARBA" id="ARBA00023057"/>
    </source>
</evidence>
<dbReference type="SMART" id="SM00668">
    <property type="entry name" value="CTLH"/>
    <property type="match status" value="1"/>
</dbReference>
<keyword evidence="5" id="KW-0479">Metal-binding</keyword>
<evidence type="ECO:0000313" key="13">
    <source>
        <dbReference type="EMBL" id="JAC11740.1"/>
    </source>
</evidence>
<dbReference type="PROSITE" id="PS50896">
    <property type="entry name" value="LISH"/>
    <property type="match status" value="1"/>
</dbReference>
<evidence type="ECO:0000256" key="6">
    <source>
        <dbReference type="ARBA" id="ARBA00022771"/>
    </source>
</evidence>
<comment type="subcellular location">
    <subcellularLocation>
        <location evidence="2">Cytoplasm</location>
    </subcellularLocation>
    <subcellularLocation>
        <location evidence="1">Nucleus matrix</location>
    </subcellularLocation>
</comment>
<evidence type="ECO:0000256" key="5">
    <source>
        <dbReference type="ARBA" id="ARBA00022723"/>
    </source>
</evidence>
<dbReference type="GO" id="GO:0016363">
    <property type="term" value="C:nuclear matrix"/>
    <property type="evidence" value="ECO:0007669"/>
    <property type="project" value="UniProtKB-SubCell"/>
</dbReference>
<dbReference type="InterPro" id="IPR045098">
    <property type="entry name" value="Fyv10_fam"/>
</dbReference>
<dbReference type="GO" id="GO:0005737">
    <property type="term" value="C:cytoplasm"/>
    <property type="evidence" value="ECO:0007669"/>
    <property type="project" value="UniProtKB-SubCell"/>
</dbReference>
<dbReference type="EMBL" id="GAPW01001858">
    <property type="protein sequence ID" value="JAC11740.1"/>
    <property type="molecule type" value="mRNA"/>
</dbReference>
<dbReference type="AlphaFoldDB" id="A0A023ERD2"/>
<evidence type="ECO:0000256" key="1">
    <source>
        <dbReference type="ARBA" id="ARBA00004109"/>
    </source>
</evidence>
<dbReference type="InterPro" id="IPR006595">
    <property type="entry name" value="CTLH_C"/>
</dbReference>
<organism evidence="13">
    <name type="scientific">Aedes albopictus</name>
    <name type="common">Asian tiger mosquito</name>
    <name type="synonym">Stegomyia albopicta</name>
    <dbReference type="NCBI Taxonomy" id="7160"/>
    <lineage>
        <taxon>Eukaryota</taxon>
        <taxon>Metazoa</taxon>
        <taxon>Ecdysozoa</taxon>
        <taxon>Arthropoda</taxon>
        <taxon>Hexapoda</taxon>
        <taxon>Insecta</taxon>
        <taxon>Pterygota</taxon>
        <taxon>Neoptera</taxon>
        <taxon>Endopterygota</taxon>
        <taxon>Diptera</taxon>
        <taxon>Nematocera</taxon>
        <taxon>Culicoidea</taxon>
        <taxon>Culicidae</taxon>
        <taxon>Culicinae</taxon>
        <taxon>Aedini</taxon>
        <taxon>Aedes</taxon>
        <taxon>Stegomyia</taxon>
    </lineage>
</organism>
<dbReference type="InterPro" id="IPR006594">
    <property type="entry name" value="LisH"/>
</dbReference>
<reference evidence="13" key="1">
    <citation type="journal article" date="2014" name="PLoS Negl. Trop. Dis.">
        <title>Identification and characterization of seminal fluid proteins in the Asian tiger mosquito, Aedes albopictus.</title>
        <authorList>
            <person name="Boes K.E."/>
            <person name="Ribeiro J.M."/>
            <person name="Wong A."/>
            <person name="Harrington L.C."/>
            <person name="Wolfner M.F."/>
            <person name="Sirot L.K."/>
        </authorList>
    </citation>
    <scope>NUCLEOTIDE SEQUENCE</scope>
    <source>
        <tissue evidence="13">Reproductive organs</tissue>
    </source>
</reference>
<dbReference type="GO" id="GO:0034657">
    <property type="term" value="C:GID complex"/>
    <property type="evidence" value="ECO:0007669"/>
    <property type="project" value="TreeGrafter"/>
</dbReference>
<dbReference type="CDD" id="cd16659">
    <property type="entry name" value="RING-Ubox_Emp"/>
    <property type="match status" value="1"/>
</dbReference>
<feature type="zinc finger region" description="RING-Gid-type" evidence="10">
    <location>
        <begin position="311"/>
        <end position="379"/>
    </location>
</feature>
<evidence type="ECO:0000256" key="9">
    <source>
        <dbReference type="ARBA" id="ARBA00029678"/>
    </source>
</evidence>
<dbReference type="InterPro" id="IPR024964">
    <property type="entry name" value="CTLH/CRA"/>
</dbReference>
<evidence type="ECO:0000259" key="11">
    <source>
        <dbReference type="PROSITE" id="PS50897"/>
    </source>
</evidence>
<dbReference type="Pfam" id="PF10607">
    <property type="entry name" value="CTLH"/>
    <property type="match status" value="1"/>
</dbReference>
<sequence>MAEIKAMEHPTLKVPYEILNKKFRIAQKTLDRELSQIQNAASELEKGLSEGSAGSEISRLLGGVVERLQVMKRKAEESISEELSAGLVCKRRLEHLKQNVTPPIDDTTLELQAAATNQWKKIRLDRMIVEHFLRLGYYDTAERLAIRSGIRDLTNLDIFQITREVERDLANRSTAKCILWCNDNKSKLKKINSNIEFQLRVQEVVELIRDDKRLMAVEHAQKYFPAFVPEQLKEIRQCMALLAFPVNTEIEPYRTLFDPQRWNDLVLHFRLENYRLFQLPAQSVLSVAVQAGISALKTPQCYSTTSKNLNCPVCQKNVNEIAENLPFSHCAQSRLICRITGKPLNEHNLPMMLPNGQIFGQQAIDQMRLDNDTIVCPKTNEKFRSPKIEKVFVM</sequence>
<keyword evidence="6 10" id="KW-0863">Zinc-finger</keyword>
<proteinExistence type="evidence at transcript level"/>
<keyword evidence="4" id="KW-0963">Cytoplasm</keyword>
<dbReference type="PANTHER" id="PTHR12170:SF2">
    <property type="entry name" value="E3 UBIQUITIN-PROTEIN TRANSFERASE MAEA"/>
    <property type="match status" value="1"/>
</dbReference>
<dbReference type="PANTHER" id="PTHR12170">
    <property type="entry name" value="MACROPHAGE ERYTHROBLAST ATTACHER-RELATED"/>
    <property type="match status" value="1"/>
</dbReference>
<dbReference type="GO" id="GO:0043249">
    <property type="term" value="P:erythrocyte maturation"/>
    <property type="evidence" value="ECO:0007669"/>
    <property type="project" value="UniProtKB-KW"/>
</dbReference>
<dbReference type="GO" id="GO:0043161">
    <property type="term" value="P:proteasome-mediated ubiquitin-dependent protein catabolic process"/>
    <property type="evidence" value="ECO:0007669"/>
    <property type="project" value="InterPro"/>
</dbReference>
<dbReference type="VEuPathDB" id="VectorBase:AALFPA_066122"/>
<dbReference type="VEuPathDB" id="VectorBase:AALF009125"/>
<dbReference type="GO" id="GO:0008270">
    <property type="term" value="F:zinc ion binding"/>
    <property type="evidence" value="ECO:0007669"/>
    <property type="project" value="UniProtKB-KW"/>
</dbReference>
<dbReference type="VEuPathDB" id="VectorBase:AALC636_000878"/>
<evidence type="ECO:0000256" key="10">
    <source>
        <dbReference type="PROSITE-ProRule" id="PRU01215"/>
    </source>
</evidence>
<dbReference type="SUPFAM" id="SSF57850">
    <property type="entry name" value="RING/U-box"/>
    <property type="match status" value="1"/>
</dbReference>
<feature type="domain" description="CTLH" evidence="11">
    <location>
        <begin position="158"/>
        <end position="215"/>
    </location>
</feature>
<feature type="domain" description="RING-Gid-type" evidence="12">
    <location>
        <begin position="311"/>
        <end position="379"/>
    </location>
</feature>
<evidence type="ECO:0000256" key="3">
    <source>
        <dbReference type="ARBA" id="ARBA00014384"/>
    </source>
</evidence>
<evidence type="ECO:0000259" key="12">
    <source>
        <dbReference type="PROSITE" id="PS51867"/>
    </source>
</evidence>
<dbReference type="PROSITE" id="PS50897">
    <property type="entry name" value="CTLH"/>
    <property type="match status" value="1"/>
</dbReference>
<accession>A0A023ERD2</accession>